<protein>
    <recommendedName>
        <fullName evidence="6">Probable U2 small nuclear ribonucleoprotein A'</fullName>
    </recommendedName>
</protein>
<feature type="coiled-coil region" evidence="7">
    <location>
        <begin position="187"/>
        <end position="217"/>
    </location>
</feature>
<sequence>MVKLTPEIIHQSMQYINPAKERELDLRGYKIPQIENMGATLDQFDTIDLSDNDIRKLDGFPLLKRMKCLLLNNNRIVRIADNLHESLPNLESIILTSNNIQELSDLDPLVHLTHLTTLSLLNNPVASKQHYRLYVAFKLPNLRLLDFRKIKQKERDEAIALFKSKKGKDIQKEIAKKPKTFVPGDKLNEQEKSGQLSQQEIRNLREAIRKAQTLEEVEKLTKILQSGQIKSLT</sequence>
<comment type="similarity">
    <text evidence="5">Belongs to the U2 small nuclear ribonucleoprotein A family.</text>
</comment>
<dbReference type="InterPro" id="IPR001611">
    <property type="entry name" value="Leu-rich_rpt"/>
</dbReference>
<evidence type="ECO:0000256" key="5">
    <source>
        <dbReference type="ARBA" id="ARBA00024196"/>
    </source>
</evidence>
<dbReference type="AlphaFoldDB" id="A0A6M2DFB9"/>
<evidence type="ECO:0000256" key="1">
    <source>
        <dbReference type="ARBA" id="ARBA00004123"/>
    </source>
</evidence>
<evidence type="ECO:0000256" key="7">
    <source>
        <dbReference type="SAM" id="Coils"/>
    </source>
</evidence>
<dbReference type="SUPFAM" id="SSF52058">
    <property type="entry name" value="L domain-like"/>
    <property type="match status" value="1"/>
</dbReference>
<dbReference type="PANTHER" id="PTHR10552:SF6">
    <property type="entry name" value="U2 SMALL NUCLEAR RIBONUCLEOPROTEIN A"/>
    <property type="match status" value="1"/>
</dbReference>
<comment type="subcellular location">
    <subcellularLocation>
        <location evidence="1">Nucleus</location>
    </subcellularLocation>
</comment>
<organism evidence="8">
    <name type="scientific">Xenopsylla cheopis</name>
    <name type="common">Oriental rat flea</name>
    <name type="synonym">Pulex cheopis</name>
    <dbReference type="NCBI Taxonomy" id="163159"/>
    <lineage>
        <taxon>Eukaryota</taxon>
        <taxon>Metazoa</taxon>
        <taxon>Ecdysozoa</taxon>
        <taxon>Arthropoda</taxon>
        <taxon>Hexapoda</taxon>
        <taxon>Insecta</taxon>
        <taxon>Pterygota</taxon>
        <taxon>Neoptera</taxon>
        <taxon>Endopterygota</taxon>
        <taxon>Siphonaptera</taxon>
        <taxon>Pulicidae</taxon>
        <taxon>Xenopsyllinae</taxon>
        <taxon>Xenopsylla</taxon>
    </lineage>
</organism>
<name>A0A6M2DFB9_XENCH</name>
<dbReference type="InterPro" id="IPR032675">
    <property type="entry name" value="LRR_dom_sf"/>
</dbReference>
<dbReference type="GO" id="GO:0000398">
    <property type="term" value="P:mRNA splicing, via spliceosome"/>
    <property type="evidence" value="ECO:0007669"/>
    <property type="project" value="InterPro"/>
</dbReference>
<reference evidence="8" key="1">
    <citation type="submission" date="2020-03" db="EMBL/GenBank/DDBJ databases">
        <title>Transcriptomic Profiling of the Digestive Tract of the Rat Flea, Xenopsylla cheopis, Following Blood Feeding and Infection with Yersinia pestis.</title>
        <authorList>
            <person name="Bland D.M."/>
            <person name="Martens C.A."/>
            <person name="Virtaneva K."/>
            <person name="Kanakabandi K."/>
            <person name="Long D."/>
            <person name="Rosenke R."/>
            <person name="Saturday G.A."/>
            <person name="Hoyt F.H."/>
            <person name="Bruno D.P."/>
            <person name="Ribeiro J.M.C."/>
            <person name="Hinnebusch J."/>
        </authorList>
    </citation>
    <scope>NUCLEOTIDE SEQUENCE</scope>
</reference>
<evidence type="ECO:0000313" key="8">
    <source>
        <dbReference type="EMBL" id="NOV44320.1"/>
    </source>
</evidence>
<dbReference type="EMBL" id="GIIL01000594">
    <property type="protein sequence ID" value="NOV44320.1"/>
    <property type="molecule type" value="Transcribed_RNA"/>
</dbReference>
<evidence type="ECO:0000256" key="4">
    <source>
        <dbReference type="ARBA" id="ARBA00023242"/>
    </source>
</evidence>
<dbReference type="Gene3D" id="3.80.10.10">
    <property type="entry name" value="Ribonuclease Inhibitor"/>
    <property type="match status" value="1"/>
</dbReference>
<dbReference type="FunFam" id="3.80.10.10:FF:000026">
    <property type="entry name" value="U2 small nuclear ribonucleoprotein A"/>
    <property type="match status" value="1"/>
</dbReference>
<dbReference type="InterPro" id="IPR044640">
    <property type="entry name" value="RU2A"/>
</dbReference>
<evidence type="ECO:0000256" key="2">
    <source>
        <dbReference type="ARBA" id="ARBA00022614"/>
    </source>
</evidence>
<dbReference type="GO" id="GO:0005686">
    <property type="term" value="C:U2 snRNP"/>
    <property type="evidence" value="ECO:0007669"/>
    <property type="project" value="TreeGrafter"/>
</dbReference>
<keyword evidence="3" id="KW-0677">Repeat</keyword>
<dbReference type="GO" id="GO:0030620">
    <property type="term" value="F:U2 snRNA binding"/>
    <property type="evidence" value="ECO:0007669"/>
    <property type="project" value="InterPro"/>
</dbReference>
<dbReference type="Pfam" id="PF14580">
    <property type="entry name" value="LRR_9"/>
    <property type="match status" value="1"/>
</dbReference>
<keyword evidence="4" id="KW-0539">Nucleus</keyword>
<proteinExistence type="inferred from homology"/>
<keyword evidence="7" id="KW-0175">Coiled coil</keyword>
<evidence type="ECO:0000256" key="3">
    <source>
        <dbReference type="ARBA" id="ARBA00022737"/>
    </source>
</evidence>
<dbReference type="PROSITE" id="PS51450">
    <property type="entry name" value="LRR"/>
    <property type="match status" value="1"/>
</dbReference>
<evidence type="ECO:0000256" key="6">
    <source>
        <dbReference type="ARBA" id="ARBA00069881"/>
    </source>
</evidence>
<keyword evidence="2" id="KW-0433">Leucine-rich repeat</keyword>
<dbReference type="PANTHER" id="PTHR10552">
    <property type="entry name" value="U2 SMALL NUCLEAR RIBONUCLEOPROTEIN A"/>
    <property type="match status" value="1"/>
</dbReference>
<accession>A0A6M2DFB9</accession>